<dbReference type="Pfam" id="PF01584">
    <property type="entry name" value="CheW"/>
    <property type="match status" value="1"/>
</dbReference>
<dbReference type="Proteomes" id="UP000679848">
    <property type="component" value="Chromosome"/>
</dbReference>
<dbReference type="Gene3D" id="2.30.30.40">
    <property type="entry name" value="SH3 Domains"/>
    <property type="match status" value="1"/>
</dbReference>
<dbReference type="EMBL" id="AP023420">
    <property type="protein sequence ID" value="BCK84764.1"/>
    <property type="molecule type" value="Genomic_DNA"/>
</dbReference>
<dbReference type="GO" id="GO:0007165">
    <property type="term" value="P:signal transduction"/>
    <property type="evidence" value="ECO:0007669"/>
    <property type="project" value="InterPro"/>
</dbReference>
<accession>A0A810Q9Y8</accession>
<dbReference type="InterPro" id="IPR036061">
    <property type="entry name" value="CheW-like_dom_sf"/>
</dbReference>
<dbReference type="PANTHER" id="PTHR22617:SF23">
    <property type="entry name" value="CHEMOTAXIS PROTEIN CHEW"/>
    <property type="match status" value="1"/>
</dbReference>
<organism evidence="2 3">
    <name type="scientific">Pusillibacter faecalis</name>
    <dbReference type="NCBI Taxonomy" id="2714358"/>
    <lineage>
        <taxon>Bacteria</taxon>
        <taxon>Bacillati</taxon>
        <taxon>Bacillota</taxon>
        <taxon>Clostridia</taxon>
        <taxon>Eubacteriales</taxon>
        <taxon>Oscillospiraceae</taxon>
        <taxon>Pusillibacter</taxon>
    </lineage>
</organism>
<evidence type="ECO:0000313" key="3">
    <source>
        <dbReference type="Proteomes" id="UP000679848"/>
    </source>
</evidence>
<dbReference type="PANTHER" id="PTHR22617">
    <property type="entry name" value="CHEMOTAXIS SENSOR HISTIDINE KINASE-RELATED"/>
    <property type="match status" value="1"/>
</dbReference>
<dbReference type="SUPFAM" id="SSF50341">
    <property type="entry name" value="CheW-like"/>
    <property type="match status" value="1"/>
</dbReference>
<dbReference type="SMART" id="SM00260">
    <property type="entry name" value="CheW"/>
    <property type="match status" value="1"/>
</dbReference>
<dbReference type="GO" id="GO:0005829">
    <property type="term" value="C:cytosol"/>
    <property type="evidence" value="ECO:0007669"/>
    <property type="project" value="TreeGrafter"/>
</dbReference>
<evidence type="ECO:0000259" key="1">
    <source>
        <dbReference type="PROSITE" id="PS50851"/>
    </source>
</evidence>
<evidence type="ECO:0000313" key="2">
    <source>
        <dbReference type="EMBL" id="BCK84764.1"/>
    </source>
</evidence>
<sequence length="164" mass="18205">MEVNAVKEPGLLDAEEDQILSPEDESSCQKYLIFVIDNLRLGVDVKYVVEILNNHSATYLPMMPDYIRGIFNMRGQIIPVLDIRLRLGKAANEADALLVVLNFDNTQIGILVDAVDQMIEIPSEDILPVPSQSSQQLVSGMCTIPDGSGTMLVLDCERLLSHEY</sequence>
<dbReference type="Gene3D" id="2.40.50.180">
    <property type="entry name" value="CheA-289, Domain 4"/>
    <property type="match status" value="1"/>
</dbReference>
<dbReference type="AlphaFoldDB" id="A0A810Q9Y8"/>
<reference evidence="2" key="1">
    <citation type="submission" date="2020-09" db="EMBL/GenBank/DDBJ databases">
        <title>New species isolated from human feces.</title>
        <authorList>
            <person name="Kitahara M."/>
            <person name="Shigeno Y."/>
            <person name="Shime M."/>
            <person name="Matsumoto Y."/>
            <person name="Nakamura S."/>
            <person name="Motooka D."/>
            <person name="Fukuoka S."/>
            <person name="Nishikawa H."/>
            <person name="Benno Y."/>
        </authorList>
    </citation>
    <scope>NUCLEOTIDE SEQUENCE</scope>
    <source>
        <strain evidence="2">MM59</strain>
    </source>
</reference>
<dbReference type="PROSITE" id="PS50851">
    <property type="entry name" value="CHEW"/>
    <property type="match status" value="1"/>
</dbReference>
<dbReference type="InterPro" id="IPR002545">
    <property type="entry name" value="CheW-lke_dom"/>
</dbReference>
<keyword evidence="3" id="KW-1185">Reference proteome</keyword>
<dbReference type="KEGG" id="pfaa:MM59RIKEN_20830"/>
<proteinExistence type="predicted"/>
<name>A0A810Q9Y8_9FIRM</name>
<gene>
    <name evidence="2" type="primary">cheW</name>
    <name evidence="2" type="ORF">MM59RIKEN_20830</name>
</gene>
<dbReference type="GO" id="GO:0006935">
    <property type="term" value="P:chemotaxis"/>
    <property type="evidence" value="ECO:0007669"/>
    <property type="project" value="InterPro"/>
</dbReference>
<protein>
    <submittedName>
        <fullName evidence="2">Chemotaxis protein CheW</fullName>
    </submittedName>
</protein>
<dbReference type="InterPro" id="IPR039315">
    <property type="entry name" value="CheW"/>
</dbReference>
<feature type="domain" description="CheW-like" evidence="1">
    <location>
        <begin position="28"/>
        <end position="164"/>
    </location>
</feature>